<dbReference type="AlphaFoldDB" id="A0A3S3AAL3"/>
<organism evidence="1 2">
    <name type="scientific">Rhodococcus xishaensis</name>
    <dbReference type="NCBI Taxonomy" id="2487364"/>
    <lineage>
        <taxon>Bacteria</taxon>
        <taxon>Bacillati</taxon>
        <taxon>Actinomycetota</taxon>
        <taxon>Actinomycetes</taxon>
        <taxon>Mycobacteriales</taxon>
        <taxon>Nocardiaceae</taxon>
        <taxon>Rhodococcus</taxon>
    </lineage>
</organism>
<evidence type="ECO:0000313" key="1">
    <source>
        <dbReference type="EMBL" id="RVW05710.1"/>
    </source>
</evidence>
<gene>
    <name evidence="1" type="ORF">EGT50_04045</name>
</gene>
<accession>A0A3S3AAL3</accession>
<protein>
    <submittedName>
        <fullName evidence="1">Uncharacterized protein</fullName>
    </submittedName>
</protein>
<dbReference type="Proteomes" id="UP000283479">
    <property type="component" value="Unassembled WGS sequence"/>
</dbReference>
<comment type="caution">
    <text evidence="1">The sequence shown here is derived from an EMBL/GenBank/DDBJ whole genome shotgun (WGS) entry which is preliminary data.</text>
</comment>
<reference evidence="1 2" key="1">
    <citation type="submission" date="2018-11" db="EMBL/GenBank/DDBJ databases">
        <title>Rhodococcus spongicola sp. nov. and Rhodococcus xishaensis sp. nov. from marine sponges.</title>
        <authorList>
            <person name="Li L."/>
            <person name="Lin H.W."/>
        </authorList>
    </citation>
    <scope>NUCLEOTIDE SEQUENCE [LARGE SCALE GENOMIC DNA]</scope>
    <source>
        <strain evidence="1 2">LHW51113</strain>
    </source>
</reference>
<name>A0A3S3AAL3_9NOCA</name>
<keyword evidence="2" id="KW-1185">Reference proteome</keyword>
<dbReference type="EMBL" id="RKLO01000001">
    <property type="protein sequence ID" value="RVW05710.1"/>
    <property type="molecule type" value="Genomic_DNA"/>
</dbReference>
<evidence type="ECO:0000313" key="2">
    <source>
        <dbReference type="Proteomes" id="UP000283479"/>
    </source>
</evidence>
<sequence>MQRRTTSKLVRNWGFPMQNTEAVSKTAERHRFPTRGHWRTLSVLSLIAIVVFGWSPSSAAPAWVSQNPWMSPNPWNNIHNDAAFTDSYSMPGPAGSSNVDVQIFSDYTFQDPDTGQQITVNTGECPAHTYDADGNLQTVCGGYPNPLTNEFVRSIITIDMNGNLLAYKSFAVDFTDLSAALTEFGGIGYFYQDNDYRVVMGMPNGHIVAWERQASPVSGVDRYVMARDINVTGSGGPLAGENFYALVPNDEGYIWFTTSEGSVGTVAPEPCATDCIKSLNVNQFNDGTVQERISESHPVAGLSTFQQTNYFMYRFDMAPDGSPEIAWKAPYDRGIGQKSGQTSWGSGTSPSYFKIGDREFVTIFDNAVTPNIVVYRAEKNLRPGEDRVLAQAAPFGDRTDISNENSEIVLPGSTPDSVRIYAENNWGNDSVQSTLGPLTTVGGFGGIEVWSDGRVEVLPANHTISVPSIVSKGNAADNAIITYEKRVDGWYLTALNASDLRDVQWSAKVGDGAARFNNWYAQLSLAPGGDFYILGTLTGVTKVTPR</sequence>
<proteinExistence type="predicted"/>